<protein>
    <submittedName>
        <fullName evidence="1">Uncharacterized protein</fullName>
    </submittedName>
</protein>
<evidence type="ECO:0000313" key="2">
    <source>
        <dbReference type="Proteomes" id="UP000077266"/>
    </source>
</evidence>
<accession>A0A165JG41</accession>
<dbReference type="InParanoid" id="A0A165JG41"/>
<sequence>MARNARWVGQNLALTSRTVYAWVALILFESWNIRPAKLDDFYTMASDTEKPCIVSHARTLIIDRFAPASVGRERTARWLFRPNFLAACTGLETIDVPPDVLAVLIRLPGFRPRTVHLTRYSRRADLTFDTIRPAFSRIDRIFIHNSEVLSIDGKDEFVHLFPEVTRDIVRYYFDMVQSDRHAFDRLLDLAMLERVFVLLVLWKQLHEHVLVHCSLETE</sequence>
<organism evidence="1 2">
    <name type="scientific">Exidia glandulosa HHB12029</name>
    <dbReference type="NCBI Taxonomy" id="1314781"/>
    <lineage>
        <taxon>Eukaryota</taxon>
        <taxon>Fungi</taxon>
        <taxon>Dikarya</taxon>
        <taxon>Basidiomycota</taxon>
        <taxon>Agaricomycotina</taxon>
        <taxon>Agaricomycetes</taxon>
        <taxon>Auriculariales</taxon>
        <taxon>Exidiaceae</taxon>
        <taxon>Exidia</taxon>
    </lineage>
</organism>
<name>A0A165JG41_EXIGL</name>
<evidence type="ECO:0000313" key="1">
    <source>
        <dbReference type="EMBL" id="KZV94792.1"/>
    </source>
</evidence>
<keyword evidence="2" id="KW-1185">Reference proteome</keyword>
<gene>
    <name evidence="1" type="ORF">EXIGLDRAFT_736385</name>
</gene>
<dbReference type="AlphaFoldDB" id="A0A165JG41"/>
<dbReference type="Proteomes" id="UP000077266">
    <property type="component" value="Unassembled WGS sequence"/>
</dbReference>
<dbReference type="OrthoDB" id="3145912at2759"/>
<proteinExistence type="predicted"/>
<reference evidence="1 2" key="1">
    <citation type="journal article" date="2016" name="Mol. Biol. Evol.">
        <title>Comparative Genomics of Early-Diverging Mushroom-Forming Fungi Provides Insights into the Origins of Lignocellulose Decay Capabilities.</title>
        <authorList>
            <person name="Nagy L.G."/>
            <person name="Riley R."/>
            <person name="Tritt A."/>
            <person name="Adam C."/>
            <person name="Daum C."/>
            <person name="Floudas D."/>
            <person name="Sun H."/>
            <person name="Yadav J.S."/>
            <person name="Pangilinan J."/>
            <person name="Larsson K.H."/>
            <person name="Matsuura K."/>
            <person name="Barry K."/>
            <person name="Labutti K."/>
            <person name="Kuo R."/>
            <person name="Ohm R.A."/>
            <person name="Bhattacharya S.S."/>
            <person name="Shirouzu T."/>
            <person name="Yoshinaga Y."/>
            <person name="Martin F.M."/>
            <person name="Grigoriev I.V."/>
            <person name="Hibbett D.S."/>
        </authorList>
    </citation>
    <scope>NUCLEOTIDE SEQUENCE [LARGE SCALE GENOMIC DNA]</scope>
    <source>
        <strain evidence="1 2">HHB12029</strain>
    </source>
</reference>
<dbReference type="EMBL" id="KV425967">
    <property type="protein sequence ID" value="KZV94792.1"/>
    <property type="molecule type" value="Genomic_DNA"/>
</dbReference>